<organism evidence="1 2">
    <name type="scientific">Paenibacillus mesotrionivorans</name>
    <dbReference type="NCBI Taxonomy" id="3160968"/>
    <lineage>
        <taxon>Bacteria</taxon>
        <taxon>Bacillati</taxon>
        <taxon>Bacillota</taxon>
        <taxon>Bacilli</taxon>
        <taxon>Bacillales</taxon>
        <taxon>Paenibacillaceae</taxon>
        <taxon>Paenibacillus</taxon>
    </lineage>
</organism>
<dbReference type="EMBL" id="JBJURJ010000008">
    <property type="protein sequence ID" value="MFM9329400.1"/>
    <property type="molecule type" value="Genomic_DNA"/>
</dbReference>
<reference evidence="1" key="1">
    <citation type="submission" date="2024-12" db="EMBL/GenBank/DDBJ databases">
        <authorList>
            <person name="Wu N."/>
        </authorList>
    </citation>
    <scope>NUCLEOTIDE SEQUENCE</scope>
    <source>
        <strain evidence="1">P15</strain>
    </source>
</reference>
<name>A0ACC7NY28_9BACL</name>
<dbReference type="Proteomes" id="UP001631969">
    <property type="component" value="Unassembled WGS sequence"/>
</dbReference>
<sequence>MNYAVWRALNDEGTASALLDIAKAHVKLTLEYSDTNTLPCRKEAIRAEIQRLRMERDGILERSSQASNQSS</sequence>
<keyword evidence="2" id="KW-1185">Reference proteome</keyword>
<gene>
    <name evidence="1" type="ORF">ACI1P1_13995</name>
</gene>
<accession>A0ACC7NY28</accession>
<evidence type="ECO:0000313" key="2">
    <source>
        <dbReference type="Proteomes" id="UP001631969"/>
    </source>
</evidence>
<proteinExistence type="predicted"/>
<protein>
    <submittedName>
        <fullName evidence="1">Uncharacterized protein</fullName>
    </submittedName>
</protein>
<evidence type="ECO:0000313" key="1">
    <source>
        <dbReference type="EMBL" id="MFM9329400.1"/>
    </source>
</evidence>
<comment type="caution">
    <text evidence="1">The sequence shown here is derived from an EMBL/GenBank/DDBJ whole genome shotgun (WGS) entry which is preliminary data.</text>
</comment>